<evidence type="ECO:0000313" key="2">
    <source>
        <dbReference type="EMBL" id="MFB9991450.1"/>
    </source>
</evidence>
<evidence type="ECO:0000256" key="1">
    <source>
        <dbReference type="SAM" id="Phobius"/>
    </source>
</evidence>
<comment type="caution">
    <text evidence="2">The sequence shown here is derived from an EMBL/GenBank/DDBJ whole genome shotgun (WGS) entry which is preliminary data.</text>
</comment>
<dbReference type="EMBL" id="JBHLYR010000015">
    <property type="protein sequence ID" value="MFB9991450.1"/>
    <property type="molecule type" value="Genomic_DNA"/>
</dbReference>
<keyword evidence="1" id="KW-0812">Transmembrane</keyword>
<reference evidence="2 3" key="1">
    <citation type="submission" date="2024-09" db="EMBL/GenBank/DDBJ databases">
        <authorList>
            <person name="Sun Q."/>
            <person name="Mori K."/>
        </authorList>
    </citation>
    <scope>NUCLEOTIDE SEQUENCE [LARGE SCALE GENOMIC DNA]</scope>
    <source>
        <strain evidence="2 3">JCM 13503</strain>
    </source>
</reference>
<dbReference type="RefSeq" id="WP_380006478.1">
    <property type="nucleotide sequence ID" value="NZ_JBHLYR010000015.1"/>
</dbReference>
<feature type="transmembrane region" description="Helical" evidence="1">
    <location>
        <begin position="12"/>
        <end position="29"/>
    </location>
</feature>
<feature type="transmembrane region" description="Helical" evidence="1">
    <location>
        <begin position="35"/>
        <end position="53"/>
    </location>
</feature>
<feature type="transmembrane region" description="Helical" evidence="1">
    <location>
        <begin position="127"/>
        <end position="147"/>
    </location>
</feature>
<dbReference type="Proteomes" id="UP001589733">
    <property type="component" value="Unassembled WGS sequence"/>
</dbReference>
<sequence>MPHAQENVQVVARSILAVCLGLALVIFAPSPRVTVVSGVTWMLIADGALGLWFDRRVARAGQDDDSWSTGLRPLWSFNLGMGLMMLLAITLNRPALAAGVIAVATAITTGMWWVTRLHSEARLQRALLIWAALLFLSAAALPVVWTLQLTPLDAWSPRILGALKVFLGLLMLLVLHRSRPQT</sequence>
<feature type="transmembrane region" description="Helical" evidence="1">
    <location>
        <begin position="97"/>
        <end position="115"/>
    </location>
</feature>
<evidence type="ECO:0008006" key="4">
    <source>
        <dbReference type="Google" id="ProtNLM"/>
    </source>
</evidence>
<accession>A0ABV6AVH4</accession>
<proteinExistence type="predicted"/>
<keyword evidence="1" id="KW-1133">Transmembrane helix</keyword>
<keyword evidence="3" id="KW-1185">Reference proteome</keyword>
<gene>
    <name evidence="2" type="ORF">ACFFLM_05635</name>
</gene>
<feature type="transmembrane region" description="Helical" evidence="1">
    <location>
        <begin position="74"/>
        <end position="91"/>
    </location>
</feature>
<organism evidence="2 3">
    <name type="scientific">Deinococcus oregonensis</name>
    <dbReference type="NCBI Taxonomy" id="1805970"/>
    <lineage>
        <taxon>Bacteria</taxon>
        <taxon>Thermotogati</taxon>
        <taxon>Deinococcota</taxon>
        <taxon>Deinococci</taxon>
        <taxon>Deinococcales</taxon>
        <taxon>Deinococcaceae</taxon>
        <taxon>Deinococcus</taxon>
    </lineage>
</organism>
<evidence type="ECO:0000313" key="3">
    <source>
        <dbReference type="Proteomes" id="UP001589733"/>
    </source>
</evidence>
<feature type="transmembrane region" description="Helical" evidence="1">
    <location>
        <begin position="159"/>
        <end position="176"/>
    </location>
</feature>
<protein>
    <recommendedName>
        <fullName evidence="4">DUF308 domain-containing protein</fullName>
    </recommendedName>
</protein>
<name>A0ABV6AVH4_9DEIO</name>
<keyword evidence="1" id="KW-0472">Membrane</keyword>